<sequence>MAETISEHEILQLLHRMERPIGSYPDPFTQEAGHEGSVDARHSPGLAGVRDGVILVEDPGIGERAATVEATWPIRLTVGGKIVKEPVRVTSGSRIEWALEQMPMFEISVSKDGMEAMLTVHELRRHAWMLTDQPMGEHLVVRAEENQENIVKTIGPEDVLAELDRQGIRMNLDMATIHSELLRPAFKPLLIARGKPPVPGQDARLDLFFSEKIESLFTEVKGQVDFKNHMNIPSVKSGDVIAKKEPAVEGEPGYDVFGQTLLPRPAKDIRILARKNVEITPESIVIARQPGRPRVTGGQIKYFDINTAFIVPGDVDMQTGNIVFAGDVIVYGDVQDNMIIESLGNIYVSGSVFNATLTATGSIAVKGNVIGARLYSGYFGILYNRFYTGSKDLLDILTKMKGGASQLLQEVAKKNLQVRYGQVLILMMESKYGQTRQIVSDLLGVITSIQLHDRNAMELLKQYMEMFLSQAHVVTHMTEPKLERLIELLNEAHLRVALSQESQVRISVGQGQQAVFKSNGDILIRREGIIQCDLYSAGSIGFTMEDALCRGSRLEAGERIAAGVVGGEGGAPSTLKAGTKISVKKMYAGKIAIDRSTLEVLEPIGETVFDRRTLRRAGQKAGARGE</sequence>
<proteinExistence type="predicted"/>
<dbReference type="EMBL" id="JACXIZ010000041">
    <property type="protein sequence ID" value="MBD2847570.1"/>
    <property type="molecule type" value="Genomic_DNA"/>
</dbReference>
<dbReference type="Pfam" id="PF20250">
    <property type="entry name" value="FapA_N"/>
    <property type="match status" value="1"/>
</dbReference>
<comment type="caution">
    <text evidence="3">The sequence shown here is derived from an EMBL/GenBank/DDBJ whole genome shotgun (WGS) entry which is preliminary data.</text>
</comment>
<feature type="region of interest" description="Disordered" evidence="1">
    <location>
        <begin position="22"/>
        <end position="44"/>
    </location>
</feature>
<dbReference type="InterPro" id="IPR046866">
    <property type="entry name" value="FapA_N"/>
</dbReference>
<accession>A0A927BXT2</accession>
<dbReference type="PANTHER" id="PTHR38032">
    <property type="entry name" value="POLYMERASE-RELATED"/>
    <property type="match status" value="1"/>
</dbReference>
<name>A0A927BXT2_9BACL</name>
<feature type="domain" description="Flagellar Assembly Protein A N-terminal region" evidence="2">
    <location>
        <begin position="105"/>
        <end position="296"/>
    </location>
</feature>
<keyword evidence="4" id="KW-1185">Reference proteome</keyword>
<protein>
    <submittedName>
        <fullName evidence="3">DUF342 domain-containing protein</fullName>
    </submittedName>
</protein>
<evidence type="ECO:0000313" key="3">
    <source>
        <dbReference type="EMBL" id="MBD2847570.1"/>
    </source>
</evidence>
<gene>
    <name evidence="3" type="ORF">IDH44_20460</name>
</gene>
<dbReference type="AlphaFoldDB" id="A0A927BXT2"/>
<dbReference type="Proteomes" id="UP000621560">
    <property type="component" value="Unassembled WGS sequence"/>
</dbReference>
<evidence type="ECO:0000313" key="4">
    <source>
        <dbReference type="Proteomes" id="UP000621560"/>
    </source>
</evidence>
<feature type="compositionally biased region" description="Basic and acidic residues" evidence="1">
    <location>
        <begin position="32"/>
        <end position="42"/>
    </location>
</feature>
<dbReference type="InterPro" id="IPR005646">
    <property type="entry name" value="FapA"/>
</dbReference>
<dbReference type="Pfam" id="PF03961">
    <property type="entry name" value="FapA"/>
    <property type="match status" value="1"/>
</dbReference>
<dbReference type="InterPro" id="IPR046865">
    <property type="entry name" value="FapA_b_solenoid"/>
</dbReference>
<evidence type="ECO:0000259" key="2">
    <source>
        <dbReference type="Pfam" id="PF20250"/>
    </source>
</evidence>
<reference evidence="3" key="1">
    <citation type="submission" date="2020-09" db="EMBL/GenBank/DDBJ databases">
        <title>A novel bacterium of genus Paenibacillus, isolated from South China Sea.</title>
        <authorList>
            <person name="Huang H."/>
            <person name="Mo K."/>
            <person name="Hu Y."/>
        </authorList>
    </citation>
    <scope>NUCLEOTIDE SEQUENCE</scope>
    <source>
        <strain evidence="3">IB182496</strain>
    </source>
</reference>
<dbReference type="PANTHER" id="PTHR38032:SF1">
    <property type="entry name" value="RNA-BINDING PROTEIN KHPB N-TERMINAL DOMAIN-CONTAINING PROTEIN"/>
    <property type="match status" value="1"/>
</dbReference>
<organism evidence="3 4">
    <name type="scientific">Paenibacillus sabuli</name>
    <dbReference type="NCBI Taxonomy" id="2772509"/>
    <lineage>
        <taxon>Bacteria</taxon>
        <taxon>Bacillati</taxon>
        <taxon>Bacillota</taxon>
        <taxon>Bacilli</taxon>
        <taxon>Bacillales</taxon>
        <taxon>Paenibacillaceae</taxon>
        <taxon>Paenibacillus</taxon>
    </lineage>
</organism>
<evidence type="ECO:0000256" key="1">
    <source>
        <dbReference type="SAM" id="MobiDB-lite"/>
    </source>
</evidence>
<dbReference type="RefSeq" id="WP_190920680.1">
    <property type="nucleotide sequence ID" value="NZ_JACXIZ010000041.1"/>
</dbReference>